<reference evidence="6 7" key="1">
    <citation type="submission" date="2018-06" db="EMBL/GenBank/DDBJ databases">
        <title>Draft Genome Sequence of a Novel Marine Bacterium Related to the Verrucomicrobia.</title>
        <authorList>
            <person name="Vosseberg J."/>
            <person name="Martijn J."/>
            <person name="Ettema T.J.G."/>
        </authorList>
    </citation>
    <scope>NUCLEOTIDE SEQUENCE [LARGE SCALE GENOMIC DNA]</scope>
    <source>
        <strain evidence="6">TARA_B100001123</strain>
    </source>
</reference>
<dbReference type="CDD" id="cd03230">
    <property type="entry name" value="ABC_DR_subfamily_A"/>
    <property type="match status" value="1"/>
</dbReference>
<sequence length="308" mass="34692">MIESDHLVKDFGLIRAVDDVTFSVKKGDILGFLGPNGAGKSTTMKMITGFLSPTSGTARVGGFDIHKDPISAKRLFGYLPESGPVYQEMTVLEFLGFIAELRGYRASTEKARRIDRVVQICHLGEVRNQPIETLSKGFRQRVGLAQAVIHDPPYLIMDEPTDGLDPNQKQEVRRLIASMAEEKAIILSTHILEEVQAMCNRVVIITRGAIIVDEKPEEFRQRHPRYNAVQLNIAEGQSSIEIRKELDELPEIEEVHEKNGAILLVPSDGRSIDSLVLRMAQEKNWELKNIEKTPIRLEDVFWNLTHSN</sequence>
<keyword evidence="3" id="KW-0547">Nucleotide-binding</keyword>
<name>A0A2Z4AF57_9BACT</name>
<gene>
    <name evidence="6" type="primary">yxlF</name>
    <name evidence="6" type="ORF">DF168_01336</name>
</gene>
<dbReference type="Pfam" id="PF00005">
    <property type="entry name" value="ABC_tran"/>
    <property type="match status" value="1"/>
</dbReference>
<keyword evidence="6" id="KW-0378">Hydrolase</keyword>
<dbReference type="Gene3D" id="3.40.50.300">
    <property type="entry name" value="P-loop containing nucleotide triphosphate hydrolases"/>
    <property type="match status" value="1"/>
</dbReference>
<dbReference type="PROSITE" id="PS50893">
    <property type="entry name" value="ABC_TRANSPORTER_2"/>
    <property type="match status" value="1"/>
</dbReference>
<dbReference type="EMBL" id="CP029803">
    <property type="protein sequence ID" value="AWT60135.1"/>
    <property type="molecule type" value="Genomic_DNA"/>
</dbReference>
<dbReference type="InterPro" id="IPR003439">
    <property type="entry name" value="ABC_transporter-like_ATP-bd"/>
</dbReference>
<evidence type="ECO:0000259" key="5">
    <source>
        <dbReference type="PROSITE" id="PS50893"/>
    </source>
</evidence>
<evidence type="ECO:0000256" key="4">
    <source>
        <dbReference type="ARBA" id="ARBA00022840"/>
    </source>
</evidence>
<keyword evidence="4 6" id="KW-0067">ATP-binding</keyword>
<feature type="domain" description="ABC transporter" evidence="5">
    <location>
        <begin position="2"/>
        <end position="232"/>
    </location>
</feature>
<dbReference type="GO" id="GO:0016887">
    <property type="term" value="F:ATP hydrolysis activity"/>
    <property type="evidence" value="ECO:0007669"/>
    <property type="project" value="InterPro"/>
</dbReference>
<organism evidence="6 7">
    <name type="scientific">Candidatus Moanibacter tarae</name>
    <dbReference type="NCBI Taxonomy" id="2200854"/>
    <lineage>
        <taxon>Bacteria</taxon>
        <taxon>Pseudomonadati</taxon>
        <taxon>Verrucomicrobiota</taxon>
        <taxon>Opitutia</taxon>
        <taxon>Puniceicoccales</taxon>
        <taxon>Puniceicoccales incertae sedis</taxon>
        <taxon>Candidatus Moanibacter</taxon>
    </lineage>
</organism>
<dbReference type="SMART" id="SM00382">
    <property type="entry name" value="AAA"/>
    <property type="match status" value="1"/>
</dbReference>
<dbReference type="KEGG" id="mtar:DF168_01336"/>
<dbReference type="PANTHER" id="PTHR43335">
    <property type="entry name" value="ABC TRANSPORTER, ATP-BINDING PROTEIN"/>
    <property type="match status" value="1"/>
</dbReference>
<protein>
    <submittedName>
        <fullName evidence="6">Putative ABC transporter ATP-binding protein YxlF</fullName>
        <ecNumber evidence="6">3.6.3.-</ecNumber>
    </submittedName>
</protein>
<dbReference type="InterPro" id="IPR027417">
    <property type="entry name" value="P-loop_NTPase"/>
</dbReference>
<evidence type="ECO:0000313" key="6">
    <source>
        <dbReference type="EMBL" id="AWT60135.1"/>
    </source>
</evidence>
<dbReference type="SUPFAM" id="SSF52540">
    <property type="entry name" value="P-loop containing nucleoside triphosphate hydrolases"/>
    <property type="match status" value="1"/>
</dbReference>
<evidence type="ECO:0000256" key="1">
    <source>
        <dbReference type="ARBA" id="ARBA00005417"/>
    </source>
</evidence>
<comment type="similarity">
    <text evidence="1">Belongs to the ABC transporter superfamily.</text>
</comment>
<keyword evidence="2" id="KW-0813">Transport</keyword>
<evidence type="ECO:0000313" key="7">
    <source>
        <dbReference type="Proteomes" id="UP000247465"/>
    </source>
</evidence>
<proteinExistence type="inferred from homology"/>
<dbReference type="AlphaFoldDB" id="A0A2Z4AF57"/>
<accession>A0A2Z4AF57</accession>
<dbReference type="PANTHER" id="PTHR43335:SF4">
    <property type="entry name" value="ABC TRANSPORTER, ATP-BINDING PROTEIN"/>
    <property type="match status" value="1"/>
</dbReference>
<dbReference type="EC" id="3.6.3.-" evidence="6"/>
<dbReference type="GO" id="GO:0005524">
    <property type="term" value="F:ATP binding"/>
    <property type="evidence" value="ECO:0007669"/>
    <property type="project" value="UniProtKB-KW"/>
</dbReference>
<dbReference type="Proteomes" id="UP000247465">
    <property type="component" value="Chromosome"/>
</dbReference>
<dbReference type="InterPro" id="IPR003593">
    <property type="entry name" value="AAA+_ATPase"/>
</dbReference>
<evidence type="ECO:0000256" key="3">
    <source>
        <dbReference type="ARBA" id="ARBA00022741"/>
    </source>
</evidence>
<evidence type="ECO:0000256" key="2">
    <source>
        <dbReference type="ARBA" id="ARBA00022448"/>
    </source>
</evidence>